<dbReference type="Proteomes" id="UP001320420">
    <property type="component" value="Unassembled WGS sequence"/>
</dbReference>
<protein>
    <submittedName>
        <fullName evidence="2">Uncharacterized protein</fullName>
    </submittedName>
</protein>
<accession>A0AAN9UD40</accession>
<evidence type="ECO:0000313" key="2">
    <source>
        <dbReference type="EMBL" id="KAK7745721.1"/>
    </source>
</evidence>
<dbReference type="EMBL" id="JAKJXP020000104">
    <property type="protein sequence ID" value="KAK7745721.1"/>
    <property type="molecule type" value="Genomic_DNA"/>
</dbReference>
<sequence length="323" mass="35060">MSVALANCKAETQTLDQLLEDILLPCYRLLHNPDFQRLEPFPLRKHGEPRVRVDILKIVAETENMESMVQNLLTNGQEYLSRTKASGQGERPVGRGGESSSKAAGSQVKDTAKATVGYPALPSAAAPAPGPADLQAGNFAAAAASPPETAAQRRERQVRSLKEDADKTSQFKPSQVPGAAPWEVVLPEQVSITSFIEPWERQAKAWKYLMFYSRNCGRTKLCADIMSYMTAGMARHVDTTLSESMDLVKTTSKTAIASSTTETPPPAPAGPYRDYDARSRAPASALELAQQEETLLVEFPGTESPKTEGLQFGKEGFSLMDAP</sequence>
<feature type="compositionally biased region" description="Low complexity" evidence="1">
    <location>
        <begin position="253"/>
        <end position="262"/>
    </location>
</feature>
<feature type="region of interest" description="Disordered" evidence="1">
    <location>
        <begin position="300"/>
        <end position="323"/>
    </location>
</feature>
<name>A0AAN9UD40_9PEZI</name>
<feature type="region of interest" description="Disordered" evidence="1">
    <location>
        <begin position="253"/>
        <end position="284"/>
    </location>
</feature>
<evidence type="ECO:0000313" key="3">
    <source>
        <dbReference type="Proteomes" id="UP001320420"/>
    </source>
</evidence>
<proteinExistence type="predicted"/>
<gene>
    <name evidence="2" type="ORF">SLS62_009602</name>
</gene>
<dbReference type="AlphaFoldDB" id="A0AAN9UD40"/>
<organism evidence="2 3">
    <name type="scientific">Diatrype stigma</name>
    <dbReference type="NCBI Taxonomy" id="117547"/>
    <lineage>
        <taxon>Eukaryota</taxon>
        <taxon>Fungi</taxon>
        <taxon>Dikarya</taxon>
        <taxon>Ascomycota</taxon>
        <taxon>Pezizomycotina</taxon>
        <taxon>Sordariomycetes</taxon>
        <taxon>Xylariomycetidae</taxon>
        <taxon>Xylariales</taxon>
        <taxon>Diatrypaceae</taxon>
        <taxon>Diatrype</taxon>
    </lineage>
</organism>
<reference evidence="2 3" key="1">
    <citation type="submission" date="2024-02" db="EMBL/GenBank/DDBJ databases">
        <title>De novo assembly and annotation of 12 fungi associated with fruit tree decline syndrome in Ontario, Canada.</title>
        <authorList>
            <person name="Sulman M."/>
            <person name="Ellouze W."/>
            <person name="Ilyukhin E."/>
        </authorList>
    </citation>
    <scope>NUCLEOTIDE SEQUENCE [LARGE SCALE GENOMIC DNA]</scope>
    <source>
        <strain evidence="2 3">M11/M66-122</strain>
    </source>
</reference>
<comment type="caution">
    <text evidence="2">The sequence shown here is derived from an EMBL/GenBank/DDBJ whole genome shotgun (WGS) entry which is preliminary data.</text>
</comment>
<feature type="region of interest" description="Disordered" evidence="1">
    <location>
        <begin position="83"/>
        <end position="110"/>
    </location>
</feature>
<keyword evidence="3" id="KW-1185">Reference proteome</keyword>
<evidence type="ECO:0000256" key="1">
    <source>
        <dbReference type="SAM" id="MobiDB-lite"/>
    </source>
</evidence>